<keyword evidence="4" id="KW-1185">Reference proteome</keyword>
<gene>
    <name evidence="3" type="ORF">CERZMDRAFT_87264</name>
</gene>
<evidence type="ECO:0000313" key="4">
    <source>
        <dbReference type="Proteomes" id="UP000799539"/>
    </source>
</evidence>
<feature type="compositionally biased region" description="Basic and acidic residues" evidence="2">
    <location>
        <begin position="7"/>
        <end position="25"/>
    </location>
</feature>
<accession>A0A6A6F6X3</accession>
<feature type="coiled-coil region" evidence="1">
    <location>
        <begin position="220"/>
        <end position="254"/>
    </location>
</feature>
<proteinExistence type="predicted"/>
<keyword evidence="1" id="KW-0175">Coiled coil</keyword>
<organism evidence="3 4">
    <name type="scientific">Cercospora zeae-maydis SCOH1-5</name>
    <dbReference type="NCBI Taxonomy" id="717836"/>
    <lineage>
        <taxon>Eukaryota</taxon>
        <taxon>Fungi</taxon>
        <taxon>Dikarya</taxon>
        <taxon>Ascomycota</taxon>
        <taxon>Pezizomycotina</taxon>
        <taxon>Dothideomycetes</taxon>
        <taxon>Dothideomycetidae</taxon>
        <taxon>Mycosphaerellales</taxon>
        <taxon>Mycosphaerellaceae</taxon>
        <taxon>Cercospora</taxon>
    </lineage>
</organism>
<dbReference type="Proteomes" id="UP000799539">
    <property type="component" value="Unassembled WGS sequence"/>
</dbReference>
<reference evidence="3" key="1">
    <citation type="journal article" date="2020" name="Stud. Mycol.">
        <title>101 Dothideomycetes genomes: a test case for predicting lifestyles and emergence of pathogens.</title>
        <authorList>
            <person name="Haridas S."/>
            <person name="Albert R."/>
            <person name="Binder M."/>
            <person name="Bloem J."/>
            <person name="Labutti K."/>
            <person name="Salamov A."/>
            <person name="Andreopoulos B."/>
            <person name="Baker S."/>
            <person name="Barry K."/>
            <person name="Bills G."/>
            <person name="Bluhm B."/>
            <person name="Cannon C."/>
            <person name="Castanera R."/>
            <person name="Culley D."/>
            <person name="Daum C."/>
            <person name="Ezra D."/>
            <person name="Gonzalez J."/>
            <person name="Henrissat B."/>
            <person name="Kuo A."/>
            <person name="Liang C."/>
            <person name="Lipzen A."/>
            <person name="Lutzoni F."/>
            <person name="Magnuson J."/>
            <person name="Mondo S."/>
            <person name="Nolan M."/>
            <person name="Ohm R."/>
            <person name="Pangilinan J."/>
            <person name="Park H.-J."/>
            <person name="Ramirez L."/>
            <person name="Alfaro M."/>
            <person name="Sun H."/>
            <person name="Tritt A."/>
            <person name="Yoshinaga Y."/>
            <person name="Zwiers L.-H."/>
            <person name="Turgeon B."/>
            <person name="Goodwin S."/>
            <person name="Spatafora J."/>
            <person name="Crous P."/>
            <person name="Grigoriev I."/>
        </authorList>
    </citation>
    <scope>NUCLEOTIDE SEQUENCE</scope>
    <source>
        <strain evidence="3">SCOH1-5</strain>
    </source>
</reference>
<dbReference type="AlphaFoldDB" id="A0A6A6F6X3"/>
<dbReference type="EMBL" id="ML992689">
    <property type="protein sequence ID" value="KAF2209084.1"/>
    <property type="molecule type" value="Genomic_DNA"/>
</dbReference>
<sequence length="254" mass="29173">MSMSLDEWIRHDQRKLEKKPKEGKSKGTIAKKRNAEFVEEDSNADKGEMKRSTSLQRTGGEPSPRAKAKGIVEAGDKDPKPMRFNSKKAISSRPLERNKSLQINCQSKKETAKKQLPTAHDKVDLAQKREPPRKRKRIPSPPSTKSPSASSPPPPPPPPASRTNVDQDDDEELAIKKEPEYKVHSTTTFVRDKKRVEKHQVDQRNHCRPKFSKALRDRMIQKLQMELKQVDIEKKLLEVRKLEVQREIIALKQK</sequence>
<evidence type="ECO:0000256" key="2">
    <source>
        <dbReference type="SAM" id="MobiDB-lite"/>
    </source>
</evidence>
<evidence type="ECO:0000256" key="1">
    <source>
        <dbReference type="SAM" id="Coils"/>
    </source>
</evidence>
<feature type="compositionally biased region" description="Basic and acidic residues" evidence="2">
    <location>
        <begin position="173"/>
        <end position="183"/>
    </location>
</feature>
<protein>
    <submittedName>
        <fullName evidence="3">Uncharacterized protein</fullName>
    </submittedName>
</protein>
<evidence type="ECO:0000313" key="3">
    <source>
        <dbReference type="EMBL" id="KAF2209084.1"/>
    </source>
</evidence>
<name>A0A6A6F6X3_9PEZI</name>
<feature type="compositionally biased region" description="Basic and acidic residues" evidence="2">
    <location>
        <begin position="107"/>
        <end position="130"/>
    </location>
</feature>
<feature type="compositionally biased region" description="Pro residues" evidence="2">
    <location>
        <begin position="139"/>
        <end position="160"/>
    </location>
</feature>
<feature type="region of interest" description="Disordered" evidence="2">
    <location>
        <begin position="1"/>
        <end position="187"/>
    </location>
</feature>